<dbReference type="Gene3D" id="3.30.420.40">
    <property type="match status" value="2"/>
</dbReference>
<organism evidence="2 3">
    <name type="scientific">Morganella morganii</name>
    <name type="common">Proteus morganii</name>
    <dbReference type="NCBI Taxonomy" id="582"/>
    <lineage>
        <taxon>Bacteria</taxon>
        <taxon>Pseudomonadati</taxon>
        <taxon>Pseudomonadota</taxon>
        <taxon>Gammaproteobacteria</taxon>
        <taxon>Enterobacterales</taxon>
        <taxon>Morganellaceae</taxon>
        <taxon>Morganella</taxon>
    </lineage>
</organism>
<dbReference type="InterPro" id="IPR036390">
    <property type="entry name" value="WH_DNA-bd_sf"/>
</dbReference>
<dbReference type="AlphaFoldDB" id="A0A0D8LCV3"/>
<evidence type="ECO:0000256" key="1">
    <source>
        <dbReference type="ARBA" id="ARBA00006479"/>
    </source>
</evidence>
<dbReference type="InterPro" id="IPR043129">
    <property type="entry name" value="ATPase_NBD"/>
</dbReference>
<proteinExistence type="inferred from homology"/>
<dbReference type="InterPro" id="IPR036388">
    <property type="entry name" value="WH-like_DNA-bd_sf"/>
</dbReference>
<dbReference type="PATRIC" id="fig|582.24.peg.748"/>
<comment type="caution">
    <text evidence="2">The sequence shown here is derived from an EMBL/GenBank/DDBJ whole genome shotgun (WGS) entry which is preliminary data.</text>
</comment>
<evidence type="ECO:0000313" key="2">
    <source>
        <dbReference type="EMBL" id="KJF78961.1"/>
    </source>
</evidence>
<dbReference type="PANTHER" id="PTHR18964">
    <property type="entry name" value="ROK (REPRESSOR, ORF, KINASE) FAMILY"/>
    <property type="match status" value="1"/>
</dbReference>
<name>A0A0D8LCV3_MORMO</name>
<dbReference type="Pfam" id="PF00480">
    <property type="entry name" value="ROK"/>
    <property type="match status" value="1"/>
</dbReference>
<sequence length="383" mass="42638">MVKPSLSSERKQHLFRQILDGYKMQAVITRKGLAITNKLRPATVTQLIGEMIQSGIIAEDTINHQPGPGRPEVGIIPDFRLLTAIFICIDARNITASLVDIRGVVLAGVHQPVHDDNADSDTLLNCFRTLISRLLQNCRADTRVQGIIISLPGVMDAEHCHWLYTNRWPKARHMDLSRLAAEFSIPVCLVKNLQAELNAFILENSDLSARRVLYVHWGEGIGAASYSKQQINANQQGLFGELGQLTFGNSQTIEQMFSLSALRSVLSEALPGDLSNERAAAKTLQHADITVIPCLKTAADIWGRVLANIYFILFPDVIIFSGPFTHNEALFREITTGFSQHVPDYFEQNVTFIINHKSYMNEMHGALSPFFDALVAEYCHQGS</sequence>
<evidence type="ECO:0008006" key="4">
    <source>
        <dbReference type="Google" id="ProtNLM"/>
    </source>
</evidence>
<dbReference type="SUPFAM" id="SSF53067">
    <property type="entry name" value="Actin-like ATPase domain"/>
    <property type="match status" value="1"/>
</dbReference>
<dbReference type="Proteomes" id="UP000032582">
    <property type="component" value="Unassembled WGS sequence"/>
</dbReference>
<dbReference type="CDD" id="cd23763">
    <property type="entry name" value="ASKHA_ATPase_ROK"/>
    <property type="match status" value="1"/>
</dbReference>
<evidence type="ECO:0000313" key="3">
    <source>
        <dbReference type="Proteomes" id="UP000032582"/>
    </source>
</evidence>
<dbReference type="EMBL" id="JZSH01000013">
    <property type="protein sequence ID" value="KJF78961.1"/>
    <property type="molecule type" value="Genomic_DNA"/>
</dbReference>
<reference evidence="2 3" key="1">
    <citation type="submission" date="2015-02" db="EMBL/GenBank/DDBJ databases">
        <title>Whole genome shotgun sequencing of cultured foodborne pathogen.</title>
        <authorList>
            <person name="Timme R."/>
            <person name="Allard M.W."/>
            <person name="Strain E."/>
            <person name="Evans P.S."/>
            <person name="Brown E."/>
        </authorList>
    </citation>
    <scope>NUCLEOTIDE SEQUENCE [LARGE SCALE GENOMIC DNA]</scope>
    <source>
        <strain evidence="2 3">GCSL-TSO-24</strain>
    </source>
</reference>
<accession>A0A0D8LCV3</accession>
<dbReference type="SUPFAM" id="SSF46785">
    <property type="entry name" value="Winged helix' DNA-binding domain"/>
    <property type="match status" value="1"/>
</dbReference>
<dbReference type="PANTHER" id="PTHR18964:SF149">
    <property type="entry name" value="BIFUNCTIONAL UDP-N-ACETYLGLUCOSAMINE 2-EPIMERASE_N-ACETYLMANNOSAMINE KINASE"/>
    <property type="match status" value="1"/>
</dbReference>
<dbReference type="InterPro" id="IPR000600">
    <property type="entry name" value="ROK"/>
</dbReference>
<protein>
    <recommendedName>
        <fullName evidence="4">ROK family protein</fullName>
    </recommendedName>
</protein>
<dbReference type="Gene3D" id="1.10.10.10">
    <property type="entry name" value="Winged helix-like DNA-binding domain superfamily/Winged helix DNA-binding domain"/>
    <property type="match status" value="1"/>
</dbReference>
<gene>
    <name evidence="2" type="ORF">UA45_02525</name>
</gene>
<comment type="similarity">
    <text evidence="1">Belongs to the ROK (NagC/XylR) family.</text>
</comment>